<dbReference type="Pfam" id="PF20408">
    <property type="entry name" value="Abhydrolase_11"/>
    <property type="match status" value="1"/>
</dbReference>
<dbReference type="Proteomes" id="UP001054811">
    <property type="component" value="Chromosome"/>
</dbReference>
<dbReference type="SUPFAM" id="SSF53474">
    <property type="entry name" value="alpha/beta-Hydrolases"/>
    <property type="match status" value="1"/>
</dbReference>
<dbReference type="InterPro" id="IPR046879">
    <property type="entry name" value="KANL3/Tex30_Abhydrolase"/>
</dbReference>
<name>A0ABY5NK27_9MICO</name>
<evidence type="ECO:0000313" key="2">
    <source>
        <dbReference type="EMBL" id="UUT35515.1"/>
    </source>
</evidence>
<accession>A0ABY5NK27</accession>
<dbReference type="Gene3D" id="3.40.50.1820">
    <property type="entry name" value="alpha/beta hydrolase"/>
    <property type="match status" value="1"/>
</dbReference>
<evidence type="ECO:0000259" key="1">
    <source>
        <dbReference type="Pfam" id="PF20408"/>
    </source>
</evidence>
<proteinExistence type="predicted"/>
<reference evidence="2" key="1">
    <citation type="submission" date="2022-01" db="EMBL/GenBank/DDBJ databases">
        <title>Microbacterium eymi and Microbacterium rhizovicinus sp. nov., isolated from the rhizospheric soil of Elymus tsukushiensis, a plant native to the Dokdo Islands, Republic of Korea.</title>
        <authorList>
            <person name="Hwang Y.J."/>
        </authorList>
    </citation>
    <scope>NUCLEOTIDE SEQUENCE</scope>
    <source>
        <strain evidence="2">KUDC0405</strain>
    </source>
</reference>
<gene>
    <name evidence="2" type="ORF">L2X98_19375</name>
</gene>
<dbReference type="GO" id="GO:0016787">
    <property type="term" value="F:hydrolase activity"/>
    <property type="evidence" value="ECO:0007669"/>
    <property type="project" value="UniProtKB-KW"/>
</dbReference>
<feature type="domain" description="KANL3/Tex30 alpha/beta hydrolase-like" evidence="1">
    <location>
        <begin position="1"/>
        <end position="67"/>
    </location>
</feature>
<dbReference type="InterPro" id="IPR029058">
    <property type="entry name" value="AB_hydrolase_fold"/>
</dbReference>
<keyword evidence="2" id="KW-0378">Hydrolase</keyword>
<protein>
    <submittedName>
        <fullName evidence="2">Dienelactone hydrolase family protein</fullName>
    </submittedName>
</protein>
<keyword evidence="3" id="KW-1185">Reference proteome</keyword>
<dbReference type="RefSeq" id="WP_259612121.1">
    <property type="nucleotide sequence ID" value="NZ_CP091139.2"/>
</dbReference>
<dbReference type="EMBL" id="CP091139">
    <property type="protein sequence ID" value="UUT35515.1"/>
    <property type="molecule type" value="Genomic_DNA"/>
</dbReference>
<organism evidence="2 3">
    <name type="scientific">Microbacterium elymi</name>
    <dbReference type="NCBI Taxonomy" id="2909587"/>
    <lineage>
        <taxon>Bacteria</taxon>
        <taxon>Bacillati</taxon>
        <taxon>Actinomycetota</taxon>
        <taxon>Actinomycetes</taxon>
        <taxon>Micrococcales</taxon>
        <taxon>Microbacteriaceae</taxon>
        <taxon>Microbacterium</taxon>
    </lineage>
</organism>
<sequence>MHPPGRPDRPRAEHLPQITAPQLFLSGTRDPFVDPHAQLEEAVASCRHAELQWVDGAGHGFDVAGHKHPAADVGADIAARALDWIAAL</sequence>
<evidence type="ECO:0000313" key="3">
    <source>
        <dbReference type="Proteomes" id="UP001054811"/>
    </source>
</evidence>